<comment type="caution">
    <text evidence="6">The sequence shown here is derived from an EMBL/GenBank/DDBJ whole genome shotgun (WGS) entry which is preliminary data.</text>
</comment>
<evidence type="ECO:0000256" key="3">
    <source>
        <dbReference type="ARBA" id="ARBA00023002"/>
    </source>
</evidence>
<evidence type="ECO:0000259" key="4">
    <source>
        <dbReference type="Pfam" id="PF00171"/>
    </source>
</evidence>
<evidence type="ECO:0000256" key="2">
    <source>
        <dbReference type="ARBA" id="ARBA00009986"/>
    </source>
</evidence>
<sequence length="569" mass="59981">MEHEVLRRGREVGGPALRSKTFHERADLLSDLAVRVRSARADLLAACAEDGVAPADAAHDVDAGIAEVRGLANRAKRELPDDVVLVAAETTPLNRGGSLVAQRLSTSPTGVVVHVTALGLPVWSTLRGVGAALLAGAASVVKPSRHTAAATRALVSCLDGVAQVVPDTAVLDLLTPGDTVSFSGSPETARRVRDRLDQVPLLTDTGSLGWAVLGPDVEAGTPAFDRFVARLVADLTGHAGQRPLAARRAMVPAALLDHVVDAVRDALAGVEVGPVARPDRLLRAVKSLRDAAEVVFGDPGRGPVLLRAADPELPEPHTVEAFGPVCTVMPWSSVEHAGSLVSRGDRAITGWAATSDPDLLRALVLAGGRFTQLGHGREAPALDPVLGFLRTGELRADPDAVGAVTGRWVPGGARRTSEVHPLRKYLPELRVGDTAVAGPRVVTAEDVRRFADLTGDHYYLHTDEEAAARNPVYRGIIAHGYLVVSLAAGLFITPEQGPVVANYGMERLRFLAPVRPGDALTVTLTAQRITPRPNAGYGEVRWDVDVANQDGTSVVRYELLTLIADRPAG</sequence>
<organism evidence="6 7">
    <name type="scientific">Saccharothrix lopnurensis</name>
    <dbReference type="NCBI Taxonomy" id="1670621"/>
    <lineage>
        <taxon>Bacteria</taxon>
        <taxon>Bacillati</taxon>
        <taxon>Actinomycetota</taxon>
        <taxon>Actinomycetes</taxon>
        <taxon>Pseudonocardiales</taxon>
        <taxon>Pseudonocardiaceae</taxon>
        <taxon>Saccharothrix</taxon>
    </lineage>
</organism>
<dbReference type="SUPFAM" id="SSF54637">
    <property type="entry name" value="Thioesterase/thiol ester dehydrase-isomerase"/>
    <property type="match status" value="1"/>
</dbReference>
<keyword evidence="3" id="KW-0560">Oxidoreductase</keyword>
<dbReference type="Gene3D" id="3.40.309.10">
    <property type="entry name" value="Aldehyde Dehydrogenase, Chain A, domain 2"/>
    <property type="match status" value="1"/>
</dbReference>
<evidence type="ECO:0000256" key="1">
    <source>
        <dbReference type="ARBA" id="ARBA00005254"/>
    </source>
</evidence>
<dbReference type="InterPro" id="IPR016163">
    <property type="entry name" value="Ald_DH_C"/>
</dbReference>
<comment type="similarity">
    <text evidence="2">Belongs to the aldehyde dehydrogenase family.</text>
</comment>
<evidence type="ECO:0000313" key="7">
    <source>
        <dbReference type="Proteomes" id="UP001596220"/>
    </source>
</evidence>
<feature type="domain" description="Aldehyde dehydrogenase" evidence="4">
    <location>
        <begin position="16"/>
        <end position="356"/>
    </location>
</feature>
<dbReference type="PANTHER" id="PTHR43111:SF1">
    <property type="entry name" value="ALDEHYDE DEHYDROGENASE B-RELATED"/>
    <property type="match status" value="1"/>
</dbReference>
<dbReference type="Pfam" id="PF01575">
    <property type="entry name" value="MaoC_dehydratas"/>
    <property type="match status" value="1"/>
</dbReference>
<dbReference type="RefSeq" id="WP_380635759.1">
    <property type="nucleotide sequence ID" value="NZ_JBHSQO010000010.1"/>
</dbReference>
<dbReference type="Pfam" id="PF00171">
    <property type="entry name" value="Aldedh"/>
    <property type="match status" value="1"/>
</dbReference>
<accession>A0ABW1P471</accession>
<evidence type="ECO:0000259" key="5">
    <source>
        <dbReference type="Pfam" id="PF01575"/>
    </source>
</evidence>
<proteinExistence type="inferred from homology"/>
<dbReference type="InterPro" id="IPR016162">
    <property type="entry name" value="Ald_DH_N"/>
</dbReference>
<dbReference type="Proteomes" id="UP001596220">
    <property type="component" value="Unassembled WGS sequence"/>
</dbReference>
<dbReference type="Gene3D" id="3.10.129.10">
    <property type="entry name" value="Hotdog Thioesterase"/>
    <property type="match status" value="1"/>
</dbReference>
<dbReference type="SUPFAM" id="SSF53720">
    <property type="entry name" value="ALDH-like"/>
    <property type="match status" value="1"/>
</dbReference>
<dbReference type="InterPro" id="IPR002539">
    <property type="entry name" value="MaoC-like_dom"/>
</dbReference>
<comment type="similarity">
    <text evidence="1">Belongs to the enoyl-CoA hydratase/isomerase family.</text>
</comment>
<gene>
    <name evidence="6" type="ORF">ACFP3R_12630</name>
</gene>
<feature type="domain" description="MaoC-like" evidence="5">
    <location>
        <begin position="439"/>
        <end position="540"/>
    </location>
</feature>
<dbReference type="InterPro" id="IPR016161">
    <property type="entry name" value="Ald_DH/histidinol_DH"/>
</dbReference>
<keyword evidence="7" id="KW-1185">Reference proteome</keyword>
<dbReference type="InterPro" id="IPR029069">
    <property type="entry name" value="HotDog_dom_sf"/>
</dbReference>
<evidence type="ECO:0000313" key="6">
    <source>
        <dbReference type="EMBL" id="MFC6090120.1"/>
    </source>
</evidence>
<dbReference type="EMBL" id="JBHSQO010000010">
    <property type="protein sequence ID" value="MFC6090120.1"/>
    <property type="molecule type" value="Genomic_DNA"/>
</dbReference>
<reference evidence="7" key="1">
    <citation type="journal article" date="2019" name="Int. J. Syst. Evol. Microbiol.">
        <title>The Global Catalogue of Microorganisms (GCM) 10K type strain sequencing project: providing services to taxonomists for standard genome sequencing and annotation.</title>
        <authorList>
            <consortium name="The Broad Institute Genomics Platform"/>
            <consortium name="The Broad Institute Genome Sequencing Center for Infectious Disease"/>
            <person name="Wu L."/>
            <person name="Ma J."/>
        </authorList>
    </citation>
    <scope>NUCLEOTIDE SEQUENCE [LARGE SCALE GENOMIC DNA]</scope>
    <source>
        <strain evidence="7">CGMCC 4.7246</strain>
    </source>
</reference>
<dbReference type="PANTHER" id="PTHR43111">
    <property type="entry name" value="ALDEHYDE DEHYDROGENASE B-RELATED"/>
    <property type="match status" value="1"/>
</dbReference>
<protein>
    <submittedName>
        <fullName evidence="6">Aldehyde dehydrogenase family protein</fullName>
    </submittedName>
</protein>
<name>A0ABW1P471_9PSEU</name>
<dbReference type="InterPro" id="IPR015590">
    <property type="entry name" value="Aldehyde_DH_dom"/>
</dbReference>
<dbReference type="Gene3D" id="3.40.605.10">
    <property type="entry name" value="Aldehyde Dehydrogenase, Chain A, domain 1"/>
    <property type="match status" value="1"/>
</dbReference>